<reference evidence="6 7" key="1">
    <citation type="submission" date="2018-06" db="EMBL/GenBank/DDBJ databases">
        <title>Genomic Encyclopedia of Type Strains, Phase IV (KMG-IV): sequencing the most valuable type-strain genomes for metagenomic binning, comparative biology and taxonomic classification.</title>
        <authorList>
            <person name="Goeker M."/>
        </authorList>
    </citation>
    <scope>NUCLEOTIDE SEQUENCE [LARGE SCALE GENOMIC DNA]</scope>
    <source>
        <strain evidence="6 7">DSM 24032</strain>
    </source>
</reference>
<dbReference type="SUPFAM" id="SSF51206">
    <property type="entry name" value="cAMP-binding domain-like"/>
    <property type="match status" value="1"/>
</dbReference>
<dbReference type="OrthoDB" id="61906at2"/>
<dbReference type="EMBL" id="QNRT01000002">
    <property type="protein sequence ID" value="RBP51722.1"/>
    <property type="molecule type" value="Genomic_DNA"/>
</dbReference>
<comment type="caution">
    <text evidence="6">The sequence shown here is derived from an EMBL/GenBank/DDBJ whole genome shotgun (WGS) entry which is preliminary data.</text>
</comment>
<dbReference type="PROSITE" id="PS51063">
    <property type="entry name" value="HTH_CRP_2"/>
    <property type="match status" value="1"/>
</dbReference>
<dbReference type="InParanoid" id="A0A395JLT3"/>
<evidence type="ECO:0000313" key="6">
    <source>
        <dbReference type="EMBL" id="RBP51722.1"/>
    </source>
</evidence>
<dbReference type="InterPro" id="IPR036390">
    <property type="entry name" value="WH_DNA-bd_sf"/>
</dbReference>
<dbReference type="PANTHER" id="PTHR24567:SF74">
    <property type="entry name" value="HTH-TYPE TRANSCRIPTIONAL REGULATOR ARCR"/>
    <property type="match status" value="1"/>
</dbReference>
<evidence type="ECO:0000256" key="1">
    <source>
        <dbReference type="ARBA" id="ARBA00023015"/>
    </source>
</evidence>
<keyword evidence="3" id="KW-0804">Transcription</keyword>
<dbReference type="SUPFAM" id="SSF46785">
    <property type="entry name" value="Winged helix' DNA-binding domain"/>
    <property type="match status" value="1"/>
</dbReference>
<keyword evidence="1" id="KW-0805">Transcription regulation</keyword>
<dbReference type="InterPro" id="IPR014710">
    <property type="entry name" value="RmlC-like_jellyroll"/>
</dbReference>
<evidence type="ECO:0000259" key="4">
    <source>
        <dbReference type="PROSITE" id="PS50042"/>
    </source>
</evidence>
<dbReference type="Proteomes" id="UP000253083">
    <property type="component" value="Unassembled WGS sequence"/>
</dbReference>
<dbReference type="RefSeq" id="WP_113954467.1">
    <property type="nucleotide sequence ID" value="NZ_QNRT01000002.1"/>
</dbReference>
<gene>
    <name evidence="6" type="ORF">DFR28_1021155</name>
</gene>
<keyword evidence="2" id="KW-0238">DNA-binding</keyword>
<dbReference type="PANTHER" id="PTHR24567">
    <property type="entry name" value="CRP FAMILY TRANSCRIPTIONAL REGULATORY PROTEIN"/>
    <property type="match status" value="1"/>
</dbReference>
<dbReference type="Gene3D" id="2.60.120.10">
    <property type="entry name" value="Jelly Rolls"/>
    <property type="match status" value="1"/>
</dbReference>
<feature type="domain" description="HTH crp-type" evidence="5">
    <location>
        <begin position="145"/>
        <end position="212"/>
    </location>
</feature>
<dbReference type="GO" id="GO:0003700">
    <property type="term" value="F:DNA-binding transcription factor activity"/>
    <property type="evidence" value="ECO:0007669"/>
    <property type="project" value="TreeGrafter"/>
</dbReference>
<dbReference type="Pfam" id="PF00027">
    <property type="entry name" value="cNMP_binding"/>
    <property type="match status" value="1"/>
</dbReference>
<name>A0A395JLT3_9GAMM</name>
<dbReference type="InterPro" id="IPR018490">
    <property type="entry name" value="cNMP-bd_dom_sf"/>
</dbReference>
<dbReference type="PROSITE" id="PS50042">
    <property type="entry name" value="CNMP_BINDING_3"/>
    <property type="match status" value="1"/>
</dbReference>
<evidence type="ECO:0000259" key="5">
    <source>
        <dbReference type="PROSITE" id="PS51063"/>
    </source>
</evidence>
<dbReference type="InterPro" id="IPR036388">
    <property type="entry name" value="WH-like_DNA-bd_sf"/>
</dbReference>
<sequence>MDLLRVNTPNFMALLSDATTEQLVSKARLMRYSDGQLIHSRGAKPPGLSIVASGSVHVGIYGDDGKFVMTTILGPGECFGEFTLFTELPRTHDVYAGRDCQVHQLGGAVFMRLYEAEPEISRALLKTTLLRSHILLEMLDAIRRLPIPQRTARILLAMSQTSNNPNELICRQDELAYTIGVSRVSLGKALQGLQREGLIELGYRSIRMPDLDKLESWLREI</sequence>
<dbReference type="AlphaFoldDB" id="A0A395JLT3"/>
<dbReference type="InterPro" id="IPR012318">
    <property type="entry name" value="HTH_CRP"/>
</dbReference>
<dbReference type="Pfam" id="PF13545">
    <property type="entry name" value="HTH_Crp_2"/>
    <property type="match status" value="1"/>
</dbReference>
<dbReference type="InterPro" id="IPR000595">
    <property type="entry name" value="cNMP-bd_dom"/>
</dbReference>
<dbReference type="GO" id="GO:0005829">
    <property type="term" value="C:cytosol"/>
    <property type="evidence" value="ECO:0007669"/>
    <property type="project" value="TreeGrafter"/>
</dbReference>
<accession>A0A395JLT3</accession>
<evidence type="ECO:0000256" key="2">
    <source>
        <dbReference type="ARBA" id="ARBA00023125"/>
    </source>
</evidence>
<dbReference type="InterPro" id="IPR050397">
    <property type="entry name" value="Env_Response_Regulators"/>
</dbReference>
<organism evidence="6 7">
    <name type="scientific">Arenicella xantha</name>
    <dbReference type="NCBI Taxonomy" id="644221"/>
    <lineage>
        <taxon>Bacteria</taxon>
        <taxon>Pseudomonadati</taxon>
        <taxon>Pseudomonadota</taxon>
        <taxon>Gammaproteobacteria</taxon>
        <taxon>Arenicellales</taxon>
        <taxon>Arenicellaceae</taxon>
        <taxon>Arenicella</taxon>
    </lineage>
</organism>
<dbReference type="Gene3D" id="1.10.10.10">
    <property type="entry name" value="Winged helix-like DNA-binding domain superfamily/Winged helix DNA-binding domain"/>
    <property type="match status" value="1"/>
</dbReference>
<dbReference type="CDD" id="cd00038">
    <property type="entry name" value="CAP_ED"/>
    <property type="match status" value="1"/>
</dbReference>
<proteinExistence type="predicted"/>
<evidence type="ECO:0000313" key="7">
    <source>
        <dbReference type="Proteomes" id="UP000253083"/>
    </source>
</evidence>
<dbReference type="SMART" id="SM00100">
    <property type="entry name" value="cNMP"/>
    <property type="match status" value="1"/>
</dbReference>
<evidence type="ECO:0000256" key="3">
    <source>
        <dbReference type="ARBA" id="ARBA00023163"/>
    </source>
</evidence>
<dbReference type="FunCoup" id="A0A395JLT3">
    <property type="interactions" value="448"/>
</dbReference>
<protein>
    <submittedName>
        <fullName evidence="6">CRP-like cAMP-binding protein</fullName>
    </submittedName>
</protein>
<dbReference type="GO" id="GO:0003677">
    <property type="term" value="F:DNA binding"/>
    <property type="evidence" value="ECO:0007669"/>
    <property type="project" value="UniProtKB-KW"/>
</dbReference>
<feature type="domain" description="Cyclic nucleotide-binding" evidence="4">
    <location>
        <begin position="11"/>
        <end position="131"/>
    </location>
</feature>
<keyword evidence="7" id="KW-1185">Reference proteome</keyword>